<reference evidence="3" key="1">
    <citation type="journal article" date="2020" name="bioRxiv">
        <title>Comparative genomics of Chlamydomonas.</title>
        <authorList>
            <person name="Craig R.J."/>
            <person name="Hasan A.R."/>
            <person name="Ness R.W."/>
            <person name="Keightley P.D."/>
        </authorList>
    </citation>
    <scope>NUCLEOTIDE SEQUENCE</scope>
    <source>
        <strain evidence="3">CCAP 11/70</strain>
    </source>
</reference>
<keyword evidence="4" id="KW-1185">Reference proteome</keyword>
<feature type="compositionally biased region" description="Low complexity" evidence="1">
    <location>
        <begin position="150"/>
        <end position="165"/>
    </location>
</feature>
<feature type="compositionally biased region" description="Pro residues" evidence="1">
    <location>
        <begin position="680"/>
        <end position="697"/>
    </location>
</feature>
<dbReference type="InterPro" id="IPR006595">
    <property type="entry name" value="CTLH_C"/>
</dbReference>
<comment type="caution">
    <text evidence="3">The sequence shown here is derived from an EMBL/GenBank/DDBJ whole genome shotgun (WGS) entry which is preliminary data.</text>
</comment>
<gene>
    <name evidence="3" type="ORF">HYH03_004419</name>
</gene>
<feature type="domain" description="CTLH" evidence="2">
    <location>
        <begin position="38"/>
        <end position="86"/>
    </location>
</feature>
<feature type="region of interest" description="Disordered" evidence="1">
    <location>
        <begin position="189"/>
        <end position="215"/>
    </location>
</feature>
<feature type="compositionally biased region" description="Low complexity" evidence="1">
    <location>
        <begin position="657"/>
        <end position="667"/>
    </location>
</feature>
<feature type="region of interest" description="Disordered" evidence="1">
    <location>
        <begin position="288"/>
        <end position="319"/>
    </location>
</feature>
<feature type="compositionally biased region" description="Low complexity" evidence="1">
    <location>
        <begin position="728"/>
        <end position="746"/>
    </location>
</feature>
<feature type="compositionally biased region" description="Pro residues" evidence="1">
    <location>
        <begin position="623"/>
        <end position="656"/>
    </location>
</feature>
<name>A0A836C3C9_9CHLO</name>
<evidence type="ECO:0000259" key="2">
    <source>
        <dbReference type="PROSITE" id="PS50897"/>
    </source>
</evidence>
<dbReference type="PROSITE" id="PS50897">
    <property type="entry name" value="CTLH"/>
    <property type="match status" value="1"/>
</dbReference>
<feature type="region of interest" description="Disordered" evidence="1">
    <location>
        <begin position="972"/>
        <end position="1012"/>
    </location>
</feature>
<dbReference type="Proteomes" id="UP000612055">
    <property type="component" value="Unassembled WGS sequence"/>
</dbReference>
<feature type="compositionally biased region" description="Low complexity" evidence="1">
    <location>
        <begin position="447"/>
        <end position="461"/>
    </location>
</feature>
<protein>
    <recommendedName>
        <fullName evidence="2">CTLH domain-containing protein</fullName>
    </recommendedName>
</protein>
<proteinExistence type="predicted"/>
<dbReference type="InterPro" id="IPR024964">
    <property type="entry name" value="CTLH/CRA"/>
</dbReference>
<evidence type="ECO:0000256" key="1">
    <source>
        <dbReference type="SAM" id="MobiDB-lite"/>
    </source>
</evidence>
<accession>A0A836C3C9</accession>
<feature type="compositionally biased region" description="Low complexity" evidence="1">
    <location>
        <begin position="414"/>
        <end position="427"/>
    </location>
</feature>
<evidence type="ECO:0000313" key="3">
    <source>
        <dbReference type="EMBL" id="KAG2497682.1"/>
    </source>
</evidence>
<feature type="compositionally biased region" description="Gly residues" evidence="1">
    <location>
        <begin position="993"/>
        <end position="1012"/>
    </location>
</feature>
<evidence type="ECO:0000313" key="4">
    <source>
        <dbReference type="Proteomes" id="UP000612055"/>
    </source>
</evidence>
<feature type="compositionally biased region" description="Acidic residues" evidence="1">
    <location>
        <begin position="972"/>
        <end position="992"/>
    </location>
</feature>
<dbReference type="OrthoDB" id="2415936at2759"/>
<feature type="compositionally biased region" description="Gly residues" evidence="1">
    <location>
        <begin position="511"/>
        <end position="527"/>
    </location>
</feature>
<sequence>MAKEPEVALPVLDDIVRDYADGVLAQSSGAWERSRAMRQLLLAGDVDAGLAVMRDICPAALEDARLVFRARKQKFVELLRSGGDAEAALACARSELAPLALDAYPEAYAEFKRLLLLLLTATTTTSAPASAPKITSGGGGGGATNGAPDAPAQPAEPGAKPKAGGKAAGPGSGSVFGLGSGSGAAASEIQIDLGPGGSGSGSGSGAGGSSEPAGLWDRRSTAEFADLAAATVRHLLGLQRPLLGLQLRFLLRLAAAHPPSPGSPAGAAVAELAPRLLPSAAAASGSAAAAAAAERDPAPLPPLAPDGSGGPPASFPEGDVQAVIHGAGTTRAAALEALRHAGGDALAAFRSELGRMRLHEPLLAELALEYGRLRGLLGPAQEAALEAAARGEEGAGAAAGVAAAVAGEGGGPAGAAANGGEQATEEAPAGEVPSPQPAALRSAAAGPGPLSLARAASASPPTKVARRSPPGDDQASAAGTEAAAGAAGSGAGSGSGSGPGSGRGSEDGAAGAAGPGSRGGEGAGPGPGSSAAAKGQEVLSGVLRLAQAGDVPGLLALVEAADPGLWAEQPGLLFDLRRAQYGQRLAAGDIGGALELARSELTPLASAHPSLLPALKSAMAALLPPPPAPAGPPSAPAGPPSAPAGPPSAPAGPPSAPSSASASTLLLLPPPPFLLRTNHAPPPPAPPPPPPPPPPLDRLPIPRWRPWSERVLEAAGPAGPGPGPGPGPSSTAAAERYGGAASPTAAAGVGASRGVLGPSTAADAPSEGLPSLLEVAGTIQAALGPRLGLRGPRLALLMEGLLASHRTWMRAERLPTDPFAGPMRLNALRAAAAAVPPGPTGAQGAVAAGPGPGAGVAAAPAAPAMEPGGGGHPLGGLPPLPMRGRAAAAAAAAAAQGGGGYARPWVEERMALALGMHGGGMGMGGMGMGMGGIGGMGMGGMGYPGAAGGGMGGMGMGGMGMGGMGMDGEDEDLDDEGMGGEGMDGEGLDDDGGGSGLGGGGGMGMGDMGPGGVDEEGVLRLMEILELPRGAAIELLSQHEGDVQAAVLSVMQ</sequence>
<feature type="region of interest" description="Disordered" evidence="1">
    <location>
        <begin position="623"/>
        <end position="746"/>
    </location>
</feature>
<organism evidence="3 4">
    <name type="scientific">Edaphochlamys debaryana</name>
    <dbReference type="NCBI Taxonomy" id="47281"/>
    <lineage>
        <taxon>Eukaryota</taxon>
        <taxon>Viridiplantae</taxon>
        <taxon>Chlorophyta</taxon>
        <taxon>core chlorophytes</taxon>
        <taxon>Chlorophyceae</taxon>
        <taxon>CS clade</taxon>
        <taxon>Chlamydomonadales</taxon>
        <taxon>Chlamydomonadales incertae sedis</taxon>
        <taxon>Edaphochlamys</taxon>
    </lineage>
</organism>
<dbReference type="EMBL" id="JAEHOE010000013">
    <property type="protein sequence ID" value="KAG2497682.1"/>
    <property type="molecule type" value="Genomic_DNA"/>
</dbReference>
<feature type="compositionally biased region" description="Low complexity" evidence="1">
    <location>
        <begin position="475"/>
        <end position="486"/>
    </location>
</feature>
<feature type="compositionally biased region" description="Gly residues" evidence="1">
    <location>
        <begin position="194"/>
        <end position="208"/>
    </location>
</feature>
<dbReference type="AlphaFoldDB" id="A0A836C3C9"/>
<feature type="region of interest" description="Disordered" evidence="1">
    <location>
        <begin position="127"/>
        <end position="174"/>
    </location>
</feature>
<feature type="compositionally biased region" description="Gly residues" evidence="1">
    <location>
        <begin position="487"/>
        <end position="503"/>
    </location>
</feature>
<dbReference type="Pfam" id="PF10607">
    <property type="entry name" value="CTLH"/>
    <property type="match status" value="1"/>
</dbReference>
<feature type="region of interest" description="Disordered" evidence="1">
    <location>
        <begin position="411"/>
        <end position="533"/>
    </location>
</feature>